<keyword evidence="6 9" id="KW-0472">Membrane</keyword>
<evidence type="ECO:0000313" key="12">
    <source>
        <dbReference type="Proteomes" id="UP000593567"/>
    </source>
</evidence>
<dbReference type="CDD" id="cd00637">
    <property type="entry name" value="7tm_classA_rhodopsin-like"/>
    <property type="match status" value="1"/>
</dbReference>
<keyword evidence="4 9" id="KW-1133">Transmembrane helix</keyword>
<feature type="domain" description="G-protein coupled receptors family 1 profile" evidence="10">
    <location>
        <begin position="11"/>
        <end position="274"/>
    </location>
</feature>
<evidence type="ECO:0000256" key="8">
    <source>
        <dbReference type="ARBA" id="ARBA00023224"/>
    </source>
</evidence>
<dbReference type="Pfam" id="PF00001">
    <property type="entry name" value="7tm_1"/>
    <property type="match status" value="1"/>
</dbReference>
<sequence>MASVALLTYTANVIHITILAKTKGLLSTSHGISVLCVSVIDLLIGTLVLITANCPAQHQLLIHPELCSMSEICANLLLITSLGWLMIISIERLKAVRNMAVAPFTAQNNSTRRIKNGEILIRLLGMTALTLMAIIVFVIAYKVDKQTGHQNLLPCHSGFTTCLAQKTRNSVNENVSLVLFIIPMVVIGFIYISIIYVLHRQQSSVSLQSQAAKKLKSSTRSMGFLSLTFIISYLPIIMLKIFAKVESIKSADIRAYRASYTVLYMNGFINPIVYALSNKEYRETAKRLLRLRSVIKLATAPPEPTTRA</sequence>
<dbReference type="SUPFAM" id="SSF81321">
    <property type="entry name" value="Family A G protein-coupled receptor-like"/>
    <property type="match status" value="1"/>
</dbReference>
<evidence type="ECO:0000256" key="3">
    <source>
        <dbReference type="ARBA" id="ARBA00022692"/>
    </source>
</evidence>
<feature type="transmembrane region" description="Helical" evidence="9">
    <location>
        <begin position="119"/>
        <end position="141"/>
    </location>
</feature>
<dbReference type="Proteomes" id="UP000593567">
    <property type="component" value="Unassembled WGS sequence"/>
</dbReference>
<feature type="transmembrane region" description="Helical" evidence="9">
    <location>
        <begin position="177"/>
        <end position="198"/>
    </location>
</feature>
<dbReference type="PANTHER" id="PTHR24249">
    <property type="entry name" value="HISTAMINE RECEPTOR-RELATED G-PROTEIN COUPLED RECEPTOR"/>
    <property type="match status" value="1"/>
</dbReference>
<accession>A0A7J7JRX5</accession>
<evidence type="ECO:0000256" key="1">
    <source>
        <dbReference type="ARBA" id="ARBA00004651"/>
    </source>
</evidence>
<keyword evidence="2" id="KW-1003">Cell membrane</keyword>
<dbReference type="GO" id="GO:0005886">
    <property type="term" value="C:plasma membrane"/>
    <property type="evidence" value="ECO:0007669"/>
    <property type="project" value="UniProtKB-SubCell"/>
</dbReference>
<evidence type="ECO:0000256" key="2">
    <source>
        <dbReference type="ARBA" id="ARBA00022475"/>
    </source>
</evidence>
<reference evidence="11" key="1">
    <citation type="submission" date="2020-06" db="EMBL/GenBank/DDBJ databases">
        <title>Draft genome of Bugula neritina, a colonial animal packing powerful symbionts and potential medicines.</title>
        <authorList>
            <person name="Rayko M."/>
        </authorList>
    </citation>
    <scope>NUCLEOTIDE SEQUENCE [LARGE SCALE GENOMIC DNA]</scope>
    <source>
        <strain evidence="11">Kwan_BN1</strain>
    </source>
</reference>
<protein>
    <recommendedName>
        <fullName evidence="10">G-protein coupled receptors family 1 profile domain-containing protein</fullName>
    </recommendedName>
</protein>
<keyword evidence="12" id="KW-1185">Reference proteome</keyword>
<dbReference type="PRINTS" id="PR00237">
    <property type="entry name" value="GPCRRHODOPSN"/>
</dbReference>
<feature type="transmembrane region" description="Helical" evidence="9">
    <location>
        <begin position="31"/>
        <end position="52"/>
    </location>
</feature>
<evidence type="ECO:0000256" key="6">
    <source>
        <dbReference type="ARBA" id="ARBA00023136"/>
    </source>
</evidence>
<proteinExistence type="predicted"/>
<organism evidence="11 12">
    <name type="scientific">Bugula neritina</name>
    <name type="common">Brown bryozoan</name>
    <name type="synonym">Sertularia neritina</name>
    <dbReference type="NCBI Taxonomy" id="10212"/>
    <lineage>
        <taxon>Eukaryota</taxon>
        <taxon>Metazoa</taxon>
        <taxon>Spiralia</taxon>
        <taxon>Lophotrochozoa</taxon>
        <taxon>Bryozoa</taxon>
        <taxon>Gymnolaemata</taxon>
        <taxon>Cheilostomatida</taxon>
        <taxon>Flustrina</taxon>
        <taxon>Buguloidea</taxon>
        <taxon>Bugulidae</taxon>
        <taxon>Bugula</taxon>
    </lineage>
</organism>
<dbReference type="PROSITE" id="PS50262">
    <property type="entry name" value="G_PROTEIN_RECEP_F1_2"/>
    <property type="match status" value="1"/>
</dbReference>
<gene>
    <name evidence="11" type="ORF">EB796_013303</name>
</gene>
<dbReference type="Gene3D" id="1.20.1070.10">
    <property type="entry name" value="Rhodopsin 7-helix transmembrane proteins"/>
    <property type="match status" value="1"/>
</dbReference>
<keyword evidence="8" id="KW-0807">Transducer</keyword>
<keyword evidence="7" id="KW-0675">Receptor</keyword>
<comment type="subcellular location">
    <subcellularLocation>
        <location evidence="1">Cell membrane</location>
        <topology evidence="1">Multi-pass membrane protein</topology>
    </subcellularLocation>
</comment>
<evidence type="ECO:0000256" key="5">
    <source>
        <dbReference type="ARBA" id="ARBA00023040"/>
    </source>
</evidence>
<dbReference type="AlphaFoldDB" id="A0A7J7JRX5"/>
<dbReference type="InterPro" id="IPR000276">
    <property type="entry name" value="GPCR_Rhodpsn"/>
</dbReference>
<evidence type="ECO:0000313" key="11">
    <source>
        <dbReference type="EMBL" id="KAF6028414.1"/>
    </source>
</evidence>
<keyword evidence="3 9" id="KW-0812">Transmembrane</keyword>
<dbReference type="InterPro" id="IPR017452">
    <property type="entry name" value="GPCR_Rhodpsn_7TM"/>
</dbReference>
<dbReference type="PANTHER" id="PTHR24249:SF372">
    <property type="entry name" value="G-PROTEIN COUPLED RECEPTORS FAMILY 1 PROFILE DOMAIN-CONTAINING PROTEIN"/>
    <property type="match status" value="1"/>
</dbReference>
<dbReference type="GO" id="GO:0004930">
    <property type="term" value="F:G protein-coupled receptor activity"/>
    <property type="evidence" value="ECO:0007669"/>
    <property type="project" value="UniProtKB-KW"/>
</dbReference>
<evidence type="ECO:0000256" key="9">
    <source>
        <dbReference type="SAM" id="Phobius"/>
    </source>
</evidence>
<name>A0A7J7JRX5_BUGNE</name>
<evidence type="ECO:0000259" key="10">
    <source>
        <dbReference type="PROSITE" id="PS50262"/>
    </source>
</evidence>
<dbReference type="InterPro" id="IPR050569">
    <property type="entry name" value="TAAR"/>
</dbReference>
<evidence type="ECO:0000256" key="4">
    <source>
        <dbReference type="ARBA" id="ARBA00022989"/>
    </source>
</evidence>
<feature type="transmembrane region" description="Helical" evidence="9">
    <location>
        <begin position="223"/>
        <end position="243"/>
    </location>
</feature>
<evidence type="ECO:0000256" key="7">
    <source>
        <dbReference type="ARBA" id="ARBA00023170"/>
    </source>
</evidence>
<dbReference type="OrthoDB" id="6082926at2759"/>
<comment type="caution">
    <text evidence="11">The sequence shown here is derived from an EMBL/GenBank/DDBJ whole genome shotgun (WGS) entry which is preliminary data.</text>
</comment>
<feature type="transmembrane region" description="Helical" evidence="9">
    <location>
        <begin position="255"/>
        <end position="277"/>
    </location>
</feature>
<keyword evidence="5" id="KW-0297">G-protein coupled receptor</keyword>
<dbReference type="EMBL" id="VXIV02001954">
    <property type="protein sequence ID" value="KAF6028414.1"/>
    <property type="molecule type" value="Genomic_DNA"/>
</dbReference>
<feature type="transmembrane region" description="Helical" evidence="9">
    <location>
        <begin position="72"/>
        <end position="90"/>
    </location>
</feature>